<evidence type="ECO:0000313" key="1">
    <source>
        <dbReference type="EMBL" id="PRQ22042.1"/>
    </source>
</evidence>
<sequence>MEGGAEQTQTQKEEKISGTFHTRVVSIRLEGIEKFWLQVN</sequence>
<protein>
    <submittedName>
        <fullName evidence="1">Uncharacterized protein</fullName>
    </submittedName>
</protein>
<dbReference type="AlphaFoldDB" id="A0A2P6PJD5"/>
<dbReference type="EMBL" id="PDCK01000044">
    <property type="protein sequence ID" value="PRQ22042.1"/>
    <property type="molecule type" value="Genomic_DNA"/>
</dbReference>
<proteinExistence type="predicted"/>
<reference evidence="1 2" key="1">
    <citation type="journal article" date="2018" name="Nat. Genet.">
        <title>The Rosa genome provides new insights in the design of modern roses.</title>
        <authorList>
            <person name="Bendahmane M."/>
        </authorList>
    </citation>
    <scope>NUCLEOTIDE SEQUENCE [LARGE SCALE GENOMIC DNA]</scope>
    <source>
        <strain evidence="2">cv. Old Blush</strain>
    </source>
</reference>
<comment type="caution">
    <text evidence="1">The sequence shown here is derived from an EMBL/GenBank/DDBJ whole genome shotgun (WGS) entry which is preliminary data.</text>
</comment>
<dbReference type="Proteomes" id="UP000238479">
    <property type="component" value="Chromosome 6"/>
</dbReference>
<evidence type="ECO:0000313" key="2">
    <source>
        <dbReference type="Proteomes" id="UP000238479"/>
    </source>
</evidence>
<name>A0A2P6PJD5_ROSCH</name>
<dbReference type="Gramene" id="PRQ22042">
    <property type="protein sequence ID" value="PRQ22042"/>
    <property type="gene ID" value="RchiOBHm_Chr6g0245911"/>
</dbReference>
<gene>
    <name evidence="1" type="ORF">RchiOBHm_Chr6g0245911</name>
</gene>
<organism evidence="1 2">
    <name type="scientific">Rosa chinensis</name>
    <name type="common">China rose</name>
    <dbReference type="NCBI Taxonomy" id="74649"/>
    <lineage>
        <taxon>Eukaryota</taxon>
        <taxon>Viridiplantae</taxon>
        <taxon>Streptophyta</taxon>
        <taxon>Embryophyta</taxon>
        <taxon>Tracheophyta</taxon>
        <taxon>Spermatophyta</taxon>
        <taxon>Magnoliopsida</taxon>
        <taxon>eudicotyledons</taxon>
        <taxon>Gunneridae</taxon>
        <taxon>Pentapetalae</taxon>
        <taxon>rosids</taxon>
        <taxon>fabids</taxon>
        <taxon>Rosales</taxon>
        <taxon>Rosaceae</taxon>
        <taxon>Rosoideae</taxon>
        <taxon>Rosoideae incertae sedis</taxon>
        <taxon>Rosa</taxon>
    </lineage>
</organism>
<keyword evidence="2" id="KW-1185">Reference proteome</keyword>
<accession>A0A2P6PJD5</accession>